<feature type="domain" description="Luciferase-like" evidence="1">
    <location>
        <begin position="20"/>
        <end position="246"/>
    </location>
</feature>
<evidence type="ECO:0000259" key="1">
    <source>
        <dbReference type="Pfam" id="PF00296"/>
    </source>
</evidence>
<dbReference type="InterPro" id="IPR050766">
    <property type="entry name" value="Bact_Lucif_Oxidored"/>
</dbReference>
<dbReference type="InterPro" id="IPR011251">
    <property type="entry name" value="Luciferase-like_dom"/>
</dbReference>
<protein>
    <recommendedName>
        <fullName evidence="1">Luciferase-like domain-containing protein</fullName>
    </recommendedName>
</protein>
<name>A0ABN1G492_9ACTN</name>
<dbReference type="SUPFAM" id="SSF51679">
    <property type="entry name" value="Bacterial luciferase-like"/>
    <property type="match status" value="1"/>
</dbReference>
<dbReference type="Pfam" id="PF00296">
    <property type="entry name" value="Bac_luciferase"/>
    <property type="match status" value="1"/>
</dbReference>
<sequence>MTRAGLYYDLRTVTAADLVDRYALALTQIERSDRVGFDLVRLPEHHGSDDSYLPASRVFAAAVAARTTRVRIQLYAVLLPLHHPVALAEEIAVLDLLSAGRLEVVGAAGYRPSEYEMFGVDFTRRGELVEAGIEVLRRAWTGEPFEFGGAHVQVLPRPARPGGPPILLGGTSPAAARRAARCADGFLPNAAVYDAYLDACRAMGKSPGPRPPRQSPFLFVSDRPERTSAAVQPYIDHEVQTYKSWHAAMDLDRAAGQYRVVTPDEAIELARQVDLLMLHPMVGGLPAQLSEECFDAFLRRVWPAILEEQQ</sequence>
<dbReference type="Proteomes" id="UP001500957">
    <property type="component" value="Unassembled WGS sequence"/>
</dbReference>
<dbReference type="InterPro" id="IPR036661">
    <property type="entry name" value="Luciferase-like_sf"/>
</dbReference>
<evidence type="ECO:0000313" key="2">
    <source>
        <dbReference type="EMBL" id="GAA0603718.1"/>
    </source>
</evidence>
<evidence type="ECO:0000313" key="3">
    <source>
        <dbReference type="Proteomes" id="UP001500957"/>
    </source>
</evidence>
<keyword evidence="3" id="KW-1185">Reference proteome</keyword>
<dbReference type="EMBL" id="BAAAHE010000002">
    <property type="protein sequence ID" value="GAA0603718.1"/>
    <property type="molecule type" value="Genomic_DNA"/>
</dbReference>
<comment type="caution">
    <text evidence="2">The sequence shown here is derived from an EMBL/GenBank/DDBJ whole genome shotgun (WGS) entry which is preliminary data.</text>
</comment>
<dbReference type="RefSeq" id="WP_344600583.1">
    <property type="nucleotide sequence ID" value="NZ_BAAAHE010000002.1"/>
</dbReference>
<dbReference type="PANTHER" id="PTHR30137">
    <property type="entry name" value="LUCIFERASE-LIKE MONOOXYGENASE"/>
    <property type="match status" value="1"/>
</dbReference>
<gene>
    <name evidence="2" type="ORF">GCM10009547_01700</name>
</gene>
<dbReference type="PANTHER" id="PTHR30137:SF6">
    <property type="entry name" value="LUCIFERASE-LIKE MONOOXYGENASE"/>
    <property type="match status" value="1"/>
</dbReference>
<proteinExistence type="predicted"/>
<organism evidence="2 3">
    <name type="scientific">Sporichthya brevicatena</name>
    <dbReference type="NCBI Taxonomy" id="171442"/>
    <lineage>
        <taxon>Bacteria</taxon>
        <taxon>Bacillati</taxon>
        <taxon>Actinomycetota</taxon>
        <taxon>Actinomycetes</taxon>
        <taxon>Sporichthyales</taxon>
        <taxon>Sporichthyaceae</taxon>
        <taxon>Sporichthya</taxon>
    </lineage>
</organism>
<reference evidence="2 3" key="1">
    <citation type="journal article" date="2019" name="Int. J. Syst. Evol. Microbiol.">
        <title>The Global Catalogue of Microorganisms (GCM) 10K type strain sequencing project: providing services to taxonomists for standard genome sequencing and annotation.</title>
        <authorList>
            <consortium name="The Broad Institute Genomics Platform"/>
            <consortium name="The Broad Institute Genome Sequencing Center for Infectious Disease"/>
            <person name="Wu L."/>
            <person name="Ma J."/>
        </authorList>
    </citation>
    <scope>NUCLEOTIDE SEQUENCE [LARGE SCALE GENOMIC DNA]</scope>
    <source>
        <strain evidence="2 3">JCM 10671</strain>
    </source>
</reference>
<dbReference type="Gene3D" id="3.20.20.30">
    <property type="entry name" value="Luciferase-like domain"/>
    <property type="match status" value="1"/>
</dbReference>
<accession>A0ABN1G492</accession>